<dbReference type="AlphaFoldDB" id="A0AB34PQ49"/>
<dbReference type="Proteomes" id="UP000030161">
    <property type="component" value="Unassembled WGS sequence"/>
</dbReference>
<organism evidence="1 2">
    <name type="scientific">Candida albicans P78048</name>
    <dbReference type="NCBI Taxonomy" id="1094989"/>
    <lineage>
        <taxon>Eukaryota</taxon>
        <taxon>Fungi</taxon>
        <taxon>Dikarya</taxon>
        <taxon>Ascomycota</taxon>
        <taxon>Saccharomycotina</taxon>
        <taxon>Pichiomycetes</taxon>
        <taxon>Debaryomycetaceae</taxon>
        <taxon>Candida/Lodderomyces clade</taxon>
        <taxon>Candida</taxon>
    </lineage>
</organism>
<evidence type="ECO:0000313" key="2">
    <source>
        <dbReference type="Proteomes" id="UP000030161"/>
    </source>
</evidence>
<protein>
    <submittedName>
        <fullName evidence="1">Uncharacterized protein</fullName>
    </submittedName>
</protein>
<reference evidence="1 2" key="1">
    <citation type="submission" date="2013-12" db="EMBL/GenBank/DDBJ databases">
        <title>The Genome Sequence of Candida albicans P78048.</title>
        <authorList>
            <consortium name="The Broad Institute Genome Sequencing Platform"/>
            <consortium name="The Broad Institute Genome Sequencing Center for Infectious Disease"/>
            <person name="Cuomo C."/>
            <person name="Bennett R."/>
            <person name="Hirakawa M."/>
            <person name="Noverr M."/>
            <person name="Mitchell A."/>
            <person name="Young S.K."/>
            <person name="Zeng Q."/>
            <person name="Gargeya S."/>
            <person name="Fitzgerald M."/>
            <person name="Abouelleil A."/>
            <person name="Alvarado L."/>
            <person name="Berlin A.M."/>
            <person name="Chapman S.B."/>
            <person name="Dewar J."/>
            <person name="Goldberg J."/>
            <person name="Griggs A."/>
            <person name="Gujja S."/>
            <person name="Hansen M."/>
            <person name="Howarth C."/>
            <person name="Imamovic A."/>
            <person name="Larimer J."/>
            <person name="McCowan C."/>
            <person name="Murphy C."/>
            <person name="Pearson M."/>
            <person name="Priest M."/>
            <person name="Roberts A."/>
            <person name="Saif S."/>
            <person name="Shea T."/>
            <person name="Sykes S."/>
            <person name="Wortman J."/>
            <person name="Nusbaum C."/>
            <person name="Birren B."/>
        </authorList>
    </citation>
    <scope>NUCLEOTIDE SEQUENCE [LARGE SCALE GENOMIC DNA]</scope>
    <source>
        <strain evidence="1 2">P78048</strain>
    </source>
</reference>
<comment type="caution">
    <text evidence="1">The sequence shown here is derived from an EMBL/GenBank/DDBJ whole genome shotgun (WGS) entry which is preliminary data.</text>
</comment>
<name>A0AB34PQ49_CANAX</name>
<evidence type="ECO:0000313" key="1">
    <source>
        <dbReference type="EMBL" id="KGR09020.1"/>
    </source>
</evidence>
<accession>A0AB34PQ49</accession>
<proteinExistence type="predicted"/>
<gene>
    <name evidence="1" type="ORF">MG3_03776</name>
</gene>
<sequence length="104" mass="11782">MVLQWIIKPLGVTISIYQSTYYHNCHLVIPSSINTVCQLWQSLGTCYILASHEITTINTTTTTTITTTTTTIDSKRDHRVHGINNANIQNHIFLQDNKANSTRH</sequence>
<dbReference type="EMBL" id="AJIX01000027">
    <property type="protein sequence ID" value="KGR09020.1"/>
    <property type="molecule type" value="Genomic_DNA"/>
</dbReference>